<dbReference type="AlphaFoldDB" id="A0A8H7V6Z4"/>
<gene>
    <name evidence="1" type="ORF">INT45_009006</name>
</gene>
<keyword evidence="2" id="KW-1185">Reference proteome</keyword>
<dbReference type="Proteomes" id="UP000646827">
    <property type="component" value="Unassembled WGS sequence"/>
</dbReference>
<proteinExistence type="predicted"/>
<protein>
    <submittedName>
        <fullName evidence="1">Uncharacterized protein</fullName>
    </submittedName>
</protein>
<comment type="caution">
    <text evidence="1">The sequence shown here is derived from an EMBL/GenBank/DDBJ whole genome shotgun (WGS) entry which is preliminary data.</text>
</comment>
<organism evidence="1 2">
    <name type="scientific">Circinella minor</name>
    <dbReference type="NCBI Taxonomy" id="1195481"/>
    <lineage>
        <taxon>Eukaryota</taxon>
        <taxon>Fungi</taxon>
        <taxon>Fungi incertae sedis</taxon>
        <taxon>Mucoromycota</taxon>
        <taxon>Mucoromycotina</taxon>
        <taxon>Mucoromycetes</taxon>
        <taxon>Mucorales</taxon>
        <taxon>Lichtheimiaceae</taxon>
        <taxon>Circinella</taxon>
    </lineage>
</organism>
<accession>A0A8H7V6Z4</accession>
<evidence type="ECO:0000313" key="1">
    <source>
        <dbReference type="EMBL" id="KAG2207847.1"/>
    </source>
</evidence>
<reference evidence="1 2" key="1">
    <citation type="submission" date="2020-12" db="EMBL/GenBank/DDBJ databases">
        <title>Metabolic potential, ecology and presence of endohyphal bacteria is reflected in genomic diversity of Mucoromycotina.</title>
        <authorList>
            <person name="Muszewska A."/>
            <person name="Okrasinska A."/>
            <person name="Steczkiewicz K."/>
            <person name="Drgas O."/>
            <person name="Orlowska M."/>
            <person name="Perlinska-Lenart U."/>
            <person name="Aleksandrzak-Piekarczyk T."/>
            <person name="Szatraj K."/>
            <person name="Zielenkiewicz U."/>
            <person name="Pilsyk S."/>
            <person name="Malc E."/>
            <person name="Mieczkowski P."/>
            <person name="Kruszewska J.S."/>
            <person name="Biernat P."/>
            <person name="Pawlowska J."/>
        </authorList>
    </citation>
    <scope>NUCLEOTIDE SEQUENCE [LARGE SCALE GENOMIC DNA]</scope>
    <source>
        <strain evidence="1 2">CBS 142.35</strain>
    </source>
</reference>
<dbReference type="EMBL" id="JAEPRB010001099">
    <property type="protein sequence ID" value="KAG2207847.1"/>
    <property type="molecule type" value="Genomic_DNA"/>
</dbReference>
<name>A0A8H7V6Z4_9FUNG</name>
<evidence type="ECO:0000313" key="2">
    <source>
        <dbReference type="Proteomes" id="UP000646827"/>
    </source>
</evidence>
<sequence>MACYQFLGILGYCNSYWGI</sequence>